<protein>
    <recommendedName>
        <fullName evidence="4">F-box domain-containing protein</fullName>
    </recommendedName>
</protein>
<feature type="compositionally biased region" description="Polar residues" evidence="1">
    <location>
        <begin position="8"/>
        <end position="27"/>
    </location>
</feature>
<evidence type="ECO:0000313" key="2">
    <source>
        <dbReference type="EMBL" id="KAF2153879.1"/>
    </source>
</evidence>
<name>A0A9P4J349_9PEZI</name>
<feature type="region of interest" description="Disordered" evidence="1">
    <location>
        <begin position="713"/>
        <end position="735"/>
    </location>
</feature>
<dbReference type="AlphaFoldDB" id="A0A9P4J349"/>
<dbReference type="SUPFAM" id="SSF81383">
    <property type="entry name" value="F-box domain"/>
    <property type="match status" value="1"/>
</dbReference>
<feature type="region of interest" description="Disordered" evidence="1">
    <location>
        <begin position="1"/>
        <end position="27"/>
    </location>
</feature>
<dbReference type="InterPro" id="IPR036047">
    <property type="entry name" value="F-box-like_dom_sf"/>
</dbReference>
<feature type="region of interest" description="Disordered" evidence="1">
    <location>
        <begin position="160"/>
        <end position="183"/>
    </location>
</feature>
<organism evidence="2 3">
    <name type="scientific">Myriangium duriaei CBS 260.36</name>
    <dbReference type="NCBI Taxonomy" id="1168546"/>
    <lineage>
        <taxon>Eukaryota</taxon>
        <taxon>Fungi</taxon>
        <taxon>Dikarya</taxon>
        <taxon>Ascomycota</taxon>
        <taxon>Pezizomycotina</taxon>
        <taxon>Dothideomycetes</taxon>
        <taxon>Dothideomycetidae</taxon>
        <taxon>Myriangiales</taxon>
        <taxon>Myriangiaceae</taxon>
        <taxon>Myriangium</taxon>
    </lineage>
</organism>
<accession>A0A9P4J349</accession>
<dbReference type="Gene3D" id="2.130.10.10">
    <property type="entry name" value="YVTN repeat-like/Quinoprotein amine dehydrogenase"/>
    <property type="match status" value="1"/>
</dbReference>
<proteinExistence type="predicted"/>
<sequence length="735" mass="79101">MPPDRSKPPSSLPSDITSTSTSSAGTFPTATIRTTLVSAAVPQAPHPTLPSLPPELLDRIVTHLPLARHPANLAQTCRALHAYVVTGGWRVFASERFPEWKASQLSHSSIDGASAQSKPPWAGVVRALTTAGRNADRRGLRAGEVRPGRRGRTALIGVEDDDEGKGEKENGTMNGVTNGTMNSTTNSLTNGTTNGSMNESANSLTNGTAHTAAYTLPVHRREATPSSTNVSSRAPSIERRTLVRPLRVQPWQPPRGQTMGFVPCISSTSTPSYSSAGLTERDVLAIGAGAEVLLRVRDTDASRCAQRWVTYRPSGAVEGRDDVTCVETLSSSKEEGEESEHVLVGTAAGQLDVLSLRTGQDWSEPYEVVHSSLATSGRGVRDTALLRDKGLLSTVLGQDTLALYDLGCSTTPTSSTQSVEPLSTVDVTTSSSKRTQAWCTTWLADSIVGVTLSGVREPIRLHTLRPEGLTEQATTRIAIHPTESRTVYPIEPLHGTGGRVFASGGYDGVVRVHDVRCPGHRAQLATRDMAEYGTIYSLLSRPGHHLLAGTAQFDLLSVMDLRTQGFMRVPLSHVEDDGLTTMSPQSASEGEDVSGFDASPIGAYEYGGRRGSYYLYLRDRGTRFEGPVYTLSSPSAYSPFIYAGLENSVVQICLDGAADVRPDPVVRMAMDASAADWVSETPRPRQKRGRKKEPEAVWELNLKAVDHGSLVVQQQRSAAEARSRGPTINDLDERW</sequence>
<evidence type="ECO:0008006" key="4">
    <source>
        <dbReference type="Google" id="ProtNLM"/>
    </source>
</evidence>
<dbReference type="InterPro" id="IPR015943">
    <property type="entry name" value="WD40/YVTN_repeat-like_dom_sf"/>
</dbReference>
<evidence type="ECO:0000256" key="1">
    <source>
        <dbReference type="SAM" id="MobiDB-lite"/>
    </source>
</evidence>
<dbReference type="OrthoDB" id="1259151at2759"/>
<evidence type="ECO:0000313" key="3">
    <source>
        <dbReference type="Proteomes" id="UP000799439"/>
    </source>
</evidence>
<dbReference type="EMBL" id="ML996084">
    <property type="protein sequence ID" value="KAF2153879.1"/>
    <property type="molecule type" value="Genomic_DNA"/>
</dbReference>
<gene>
    <name evidence="2" type="ORF">K461DRAFT_118090</name>
</gene>
<reference evidence="2" key="1">
    <citation type="journal article" date="2020" name="Stud. Mycol.">
        <title>101 Dothideomycetes genomes: a test case for predicting lifestyles and emergence of pathogens.</title>
        <authorList>
            <person name="Haridas S."/>
            <person name="Albert R."/>
            <person name="Binder M."/>
            <person name="Bloem J."/>
            <person name="Labutti K."/>
            <person name="Salamov A."/>
            <person name="Andreopoulos B."/>
            <person name="Baker S."/>
            <person name="Barry K."/>
            <person name="Bills G."/>
            <person name="Bluhm B."/>
            <person name="Cannon C."/>
            <person name="Castanera R."/>
            <person name="Culley D."/>
            <person name="Daum C."/>
            <person name="Ezra D."/>
            <person name="Gonzalez J."/>
            <person name="Henrissat B."/>
            <person name="Kuo A."/>
            <person name="Liang C."/>
            <person name="Lipzen A."/>
            <person name="Lutzoni F."/>
            <person name="Magnuson J."/>
            <person name="Mondo S."/>
            <person name="Nolan M."/>
            <person name="Ohm R."/>
            <person name="Pangilinan J."/>
            <person name="Park H.-J."/>
            <person name="Ramirez L."/>
            <person name="Alfaro M."/>
            <person name="Sun H."/>
            <person name="Tritt A."/>
            <person name="Yoshinaga Y."/>
            <person name="Zwiers L.-H."/>
            <person name="Turgeon B."/>
            <person name="Goodwin S."/>
            <person name="Spatafora J."/>
            <person name="Crous P."/>
            <person name="Grigoriev I."/>
        </authorList>
    </citation>
    <scope>NUCLEOTIDE SEQUENCE</scope>
    <source>
        <strain evidence="2">CBS 260.36</strain>
    </source>
</reference>
<dbReference type="Proteomes" id="UP000799439">
    <property type="component" value="Unassembled WGS sequence"/>
</dbReference>
<dbReference type="SUPFAM" id="SSF50978">
    <property type="entry name" value="WD40 repeat-like"/>
    <property type="match status" value="1"/>
</dbReference>
<keyword evidence="3" id="KW-1185">Reference proteome</keyword>
<comment type="caution">
    <text evidence="2">The sequence shown here is derived from an EMBL/GenBank/DDBJ whole genome shotgun (WGS) entry which is preliminary data.</text>
</comment>
<feature type="compositionally biased region" description="Low complexity" evidence="1">
    <location>
        <begin position="171"/>
        <end position="183"/>
    </location>
</feature>
<dbReference type="InterPro" id="IPR036322">
    <property type="entry name" value="WD40_repeat_dom_sf"/>
</dbReference>